<dbReference type="RefSeq" id="WP_073541534.1">
    <property type="nucleotide sequence ID" value="NZ_CP018336.1"/>
</dbReference>
<evidence type="ECO:0000313" key="1">
    <source>
        <dbReference type="EMBL" id="APM41373.1"/>
    </source>
</evidence>
<evidence type="ECO:0000313" key="2">
    <source>
        <dbReference type="Proteomes" id="UP000184604"/>
    </source>
</evidence>
<geneLocation type="plasmid" evidence="1">
    <name>unnamed</name>
</geneLocation>
<organism evidence="1 2">
    <name type="scientific">Clostridium kluyveri</name>
    <dbReference type="NCBI Taxonomy" id="1534"/>
    <lineage>
        <taxon>Bacteria</taxon>
        <taxon>Bacillati</taxon>
        <taxon>Bacillota</taxon>
        <taxon>Clostridia</taxon>
        <taxon>Eubacteriales</taxon>
        <taxon>Clostridiaceae</taxon>
        <taxon>Clostridium</taxon>
    </lineage>
</organism>
<sequence length="106" mass="12152">MESEKNFLVNCIKMGKLKKVTEPWHGYLKDKKLIVFKIGTGYNLISIDGEKGEKNLEGLCKYAWENDPETTQESGYDCVEDFIEEVNLGNDGFGFNEDEIEICDMK</sequence>
<proteinExistence type="predicted"/>
<dbReference type="EMBL" id="CP018336">
    <property type="protein sequence ID" value="APM41373.1"/>
    <property type="molecule type" value="Genomic_DNA"/>
</dbReference>
<name>A0A1L5FEG9_CLOKL</name>
<accession>A0A1L5FEG9</accession>
<protein>
    <submittedName>
        <fullName evidence="1">Uncharacterized protein</fullName>
    </submittedName>
</protein>
<dbReference type="AlphaFoldDB" id="A0A1L5FEG9"/>
<reference evidence="1 2" key="1">
    <citation type="submission" date="2016-12" db="EMBL/GenBank/DDBJ databases">
        <title>Complete genome sequence of Clostridium kluyveri JZZ isolated from the pit mud of a Chinese flavor liquor-making factory.</title>
        <authorList>
            <person name="Wang Y."/>
        </authorList>
    </citation>
    <scope>NUCLEOTIDE SEQUENCE [LARGE SCALE GENOMIC DNA]</scope>
    <source>
        <strain evidence="1 2">JZZ</strain>
        <plasmid evidence="2">Plasmid unnamed</plasmid>
    </source>
</reference>
<keyword evidence="1" id="KW-0614">Plasmid</keyword>
<dbReference type="Proteomes" id="UP000184604">
    <property type="component" value="Plasmid unnamed"/>
</dbReference>
<gene>
    <name evidence="1" type="ORF">BS101_21945</name>
</gene>
<dbReference type="OrthoDB" id="10008028at2"/>